<dbReference type="AlphaFoldDB" id="A0A0J6CB73"/>
<evidence type="ECO:0000313" key="2">
    <source>
        <dbReference type="Proteomes" id="UP000036166"/>
    </source>
</evidence>
<protein>
    <submittedName>
        <fullName evidence="1">DNA primase</fullName>
    </submittedName>
</protein>
<comment type="caution">
    <text evidence="1">The sequence shown here is derived from an EMBL/GenBank/DDBJ whole genome shotgun (WGS) entry which is preliminary data.</text>
</comment>
<name>A0A0J6CB73_9BACT</name>
<dbReference type="Proteomes" id="UP000036166">
    <property type="component" value="Unassembled WGS sequence"/>
</dbReference>
<reference evidence="1 2" key="1">
    <citation type="submission" date="2015-06" db="EMBL/GenBank/DDBJ databases">
        <title>Draft Genome Sequence of Parabacteroides goldsteinii with Putative Novel Metallo-Beta-Lactamases Isolated from a Blood Culture from a Human Patient.</title>
        <authorList>
            <person name="Krogh T.J."/>
            <person name="Agergaard C.N."/>
            <person name="Moller-Jensen J."/>
            <person name="Justesen U.S."/>
        </authorList>
    </citation>
    <scope>NUCLEOTIDE SEQUENCE [LARGE SCALE GENOMIC DNA]</scope>
    <source>
        <strain evidence="1 2">910340</strain>
    </source>
</reference>
<dbReference type="PATRIC" id="fig|328812.4.peg.1648"/>
<organism evidence="1 2">
    <name type="scientific">Parabacteroides goldsteinii</name>
    <dbReference type="NCBI Taxonomy" id="328812"/>
    <lineage>
        <taxon>Bacteria</taxon>
        <taxon>Pseudomonadati</taxon>
        <taxon>Bacteroidota</taxon>
        <taxon>Bacteroidia</taxon>
        <taxon>Bacteroidales</taxon>
        <taxon>Tannerellaceae</taxon>
        <taxon>Parabacteroides</taxon>
    </lineage>
</organism>
<accession>A0A0J6CB73</accession>
<sequence>LCLTEEGEEVLYVDNIRKILSSDDLLPADSLVPALDAGPQKNRPETKELDNLYALHTDSSHSDRVRRSELVRHLFLNYLEVRLVDRVWQNLHRLSRTFADEESRVLLLSDLQYQRNYLSSVSRELGRR</sequence>
<proteinExistence type="predicted"/>
<gene>
    <name evidence="1" type="ORF">ACM15_26825</name>
</gene>
<dbReference type="EMBL" id="LFJV01000178">
    <property type="protein sequence ID" value="KMM30650.1"/>
    <property type="molecule type" value="Genomic_DNA"/>
</dbReference>
<feature type="non-terminal residue" evidence="1">
    <location>
        <position position="1"/>
    </location>
</feature>
<evidence type="ECO:0000313" key="1">
    <source>
        <dbReference type="EMBL" id="KMM30650.1"/>
    </source>
</evidence>